<feature type="compositionally biased region" description="Low complexity" evidence="1">
    <location>
        <begin position="1"/>
        <end position="28"/>
    </location>
</feature>
<feature type="region of interest" description="Disordered" evidence="1">
    <location>
        <begin position="1"/>
        <end position="71"/>
    </location>
</feature>
<protein>
    <submittedName>
        <fullName evidence="2">Uncharacterized protein</fullName>
    </submittedName>
</protein>
<name>A0A8S5UY20_9CAUD</name>
<organism evidence="2">
    <name type="scientific">Myoviridae sp. ct7113</name>
    <dbReference type="NCBI Taxonomy" id="2825037"/>
    <lineage>
        <taxon>Viruses</taxon>
        <taxon>Duplodnaviria</taxon>
        <taxon>Heunggongvirae</taxon>
        <taxon>Uroviricota</taxon>
        <taxon>Caudoviricetes</taxon>
    </lineage>
</organism>
<dbReference type="EMBL" id="BK016164">
    <property type="protein sequence ID" value="DAF99340.1"/>
    <property type="molecule type" value="Genomic_DNA"/>
</dbReference>
<evidence type="ECO:0000313" key="2">
    <source>
        <dbReference type="EMBL" id="DAF99340.1"/>
    </source>
</evidence>
<proteinExistence type="predicted"/>
<sequence length="176" mass="19332">MSAATTTRTRASARSTSTATTPPRTRTSGAVSKNSPKGERRGGRSPLCIRQSDTEQYHKRAKDRRRQSAPAVEIWGYPASSRCSCYGYPVLDDYCNYNASGVVLYVGGNYNQNQNHGAFYLNGNNAASNANIGCRHLANGLRQSAHFSVRPFPRLCIDGRDSRAPLGEERCRRDAV</sequence>
<reference evidence="2" key="1">
    <citation type="journal article" date="2021" name="Proc. Natl. Acad. Sci. U.S.A.">
        <title>A Catalog of Tens of Thousands of Viruses from Human Metagenomes Reveals Hidden Associations with Chronic Diseases.</title>
        <authorList>
            <person name="Tisza M.J."/>
            <person name="Buck C.B."/>
        </authorList>
    </citation>
    <scope>NUCLEOTIDE SEQUENCE</scope>
    <source>
        <strain evidence="2">Ct7113</strain>
    </source>
</reference>
<accession>A0A8S5UY20</accession>
<evidence type="ECO:0000256" key="1">
    <source>
        <dbReference type="SAM" id="MobiDB-lite"/>
    </source>
</evidence>